<proteinExistence type="predicted"/>
<dbReference type="Proteomes" id="UP001159100">
    <property type="component" value="Unassembled WGS sequence"/>
</dbReference>
<evidence type="ECO:0000256" key="1">
    <source>
        <dbReference type="ARBA" id="ARBA00001954"/>
    </source>
</evidence>
<keyword evidence="3" id="KW-1185">Reference proteome</keyword>
<dbReference type="Pfam" id="PF05721">
    <property type="entry name" value="PhyH"/>
    <property type="match status" value="1"/>
</dbReference>
<dbReference type="GO" id="GO:0051213">
    <property type="term" value="F:dioxygenase activity"/>
    <property type="evidence" value="ECO:0007669"/>
    <property type="project" value="UniProtKB-KW"/>
</dbReference>
<keyword evidence="2" id="KW-0560">Oxidoreductase</keyword>
<sequence>MSSYIDLKQQGFSVLRQGLTADELQRLDDTCRQLLVTGREVLARRSQDPDMATARERDERAPVVVGESSNPMEVCRIEWLAGSTPYIQDHLSNRLQRLISDIAQEPFHLFKDKCNFKHPGGGAFGVHQDIAAYRHFDTHYHITAAIALDPATLQNGCLEVAPRYLSEHDAEDVEQILATPMGPRPLFNYHRGGTHNGDIEAAISAKFEWQPITAQAGDVILFDSYVPHRSARNDSAFDRRMLFFTFAAGTAHKDLYDSYYASKRNDPGNPIFHISTPTRHR</sequence>
<evidence type="ECO:0000313" key="2">
    <source>
        <dbReference type="EMBL" id="MDI2590587.1"/>
    </source>
</evidence>
<evidence type="ECO:0000313" key="3">
    <source>
        <dbReference type="Proteomes" id="UP001159100"/>
    </source>
</evidence>
<name>A0ABT6QI71_9PSED</name>
<dbReference type="EMBL" id="JARBWL010000001">
    <property type="protein sequence ID" value="MDI2590587.1"/>
    <property type="molecule type" value="Genomic_DNA"/>
</dbReference>
<dbReference type="Gene3D" id="2.60.120.620">
    <property type="entry name" value="q2cbj1_9rhob like domain"/>
    <property type="match status" value="1"/>
</dbReference>
<keyword evidence="2" id="KW-0223">Dioxygenase</keyword>
<comment type="caution">
    <text evidence="2">The sequence shown here is derived from an EMBL/GenBank/DDBJ whole genome shotgun (WGS) entry which is preliminary data.</text>
</comment>
<dbReference type="PANTHER" id="PTHR20883:SF48">
    <property type="entry name" value="ECTOINE DIOXYGENASE"/>
    <property type="match status" value="1"/>
</dbReference>
<reference evidence="2 3" key="1">
    <citation type="submission" date="2023-02" db="EMBL/GenBank/DDBJ databases">
        <title>Pseudomonas chrutzelriedensis sp. nov., a potently antifungal strain isolated from moss.</title>
        <authorList>
            <person name="Schnyder A."/>
            <person name="Kalawong R."/>
            <person name="Eberl L."/>
            <person name="Agnoli K."/>
        </authorList>
    </citation>
    <scope>NUCLEOTIDE SEQUENCE [LARGE SCALE GENOMIC DNA]</scope>
    <source>
        <strain evidence="2 3">681</strain>
    </source>
</reference>
<dbReference type="SUPFAM" id="SSF51197">
    <property type="entry name" value="Clavaminate synthase-like"/>
    <property type="match status" value="1"/>
</dbReference>
<protein>
    <submittedName>
        <fullName evidence="2">Phytanoyl-CoA dioxygenase family protein</fullName>
    </submittedName>
</protein>
<organism evidence="2 3">
    <name type="scientific">Pseudomonas fungipugnans</name>
    <dbReference type="NCBI Taxonomy" id="3024217"/>
    <lineage>
        <taxon>Bacteria</taxon>
        <taxon>Pseudomonadati</taxon>
        <taxon>Pseudomonadota</taxon>
        <taxon>Gammaproteobacteria</taxon>
        <taxon>Pseudomonadales</taxon>
        <taxon>Pseudomonadaceae</taxon>
        <taxon>Pseudomonas</taxon>
    </lineage>
</organism>
<comment type="cofactor">
    <cofactor evidence="1">
        <name>Fe(2+)</name>
        <dbReference type="ChEBI" id="CHEBI:29033"/>
    </cofactor>
</comment>
<gene>
    <name evidence="2" type="ORF">POF45_03950</name>
</gene>
<dbReference type="PANTHER" id="PTHR20883">
    <property type="entry name" value="PHYTANOYL-COA DIOXYGENASE DOMAIN CONTAINING 1"/>
    <property type="match status" value="1"/>
</dbReference>
<accession>A0ABT6QI71</accession>
<dbReference type="RefSeq" id="WP_259494611.1">
    <property type="nucleotide sequence ID" value="NZ_JARBWL010000001.1"/>
</dbReference>
<dbReference type="InterPro" id="IPR008775">
    <property type="entry name" value="Phytyl_CoA_dOase-like"/>
</dbReference>